<reference evidence="3" key="1">
    <citation type="journal article" date="2020" name="Fungal Divers.">
        <title>Resolving the Mortierellaceae phylogeny through synthesis of multi-gene phylogenetics and phylogenomics.</title>
        <authorList>
            <person name="Vandepol N."/>
            <person name="Liber J."/>
            <person name="Desiro A."/>
            <person name="Na H."/>
            <person name="Kennedy M."/>
            <person name="Barry K."/>
            <person name="Grigoriev I.V."/>
            <person name="Miller A.N."/>
            <person name="O'Donnell K."/>
            <person name="Stajich J.E."/>
            <person name="Bonito G."/>
        </authorList>
    </citation>
    <scope>NUCLEOTIDE SEQUENCE</scope>
    <source>
        <strain evidence="3">KOD948</strain>
    </source>
</reference>
<organism evidence="3 4">
    <name type="scientific">Mortierella polycephala</name>
    <dbReference type="NCBI Taxonomy" id="41804"/>
    <lineage>
        <taxon>Eukaryota</taxon>
        <taxon>Fungi</taxon>
        <taxon>Fungi incertae sedis</taxon>
        <taxon>Mucoromycota</taxon>
        <taxon>Mortierellomycotina</taxon>
        <taxon>Mortierellomycetes</taxon>
        <taxon>Mortierellales</taxon>
        <taxon>Mortierellaceae</taxon>
        <taxon>Mortierella</taxon>
    </lineage>
</organism>
<protein>
    <submittedName>
        <fullName evidence="3">Uncharacterized protein</fullName>
    </submittedName>
</protein>
<feature type="compositionally biased region" description="Low complexity" evidence="1">
    <location>
        <begin position="558"/>
        <end position="567"/>
    </location>
</feature>
<proteinExistence type="predicted"/>
<dbReference type="EMBL" id="JAAAJA010000248">
    <property type="protein sequence ID" value="KAG0257722.1"/>
    <property type="molecule type" value="Genomic_DNA"/>
</dbReference>
<evidence type="ECO:0000256" key="1">
    <source>
        <dbReference type="SAM" id="MobiDB-lite"/>
    </source>
</evidence>
<feature type="region of interest" description="Disordered" evidence="1">
    <location>
        <begin position="12"/>
        <end position="39"/>
    </location>
</feature>
<feature type="transmembrane region" description="Helical" evidence="2">
    <location>
        <begin position="427"/>
        <end position="447"/>
    </location>
</feature>
<dbReference type="AlphaFoldDB" id="A0A9P6Q391"/>
<feature type="compositionally biased region" description="Low complexity" evidence="1">
    <location>
        <begin position="606"/>
        <end position="639"/>
    </location>
</feature>
<feature type="compositionally biased region" description="Polar residues" evidence="1">
    <location>
        <begin position="519"/>
        <end position="533"/>
    </location>
</feature>
<gene>
    <name evidence="3" type="ORF">BG011_003792</name>
</gene>
<feature type="transmembrane region" description="Helical" evidence="2">
    <location>
        <begin position="403"/>
        <end position="421"/>
    </location>
</feature>
<dbReference type="OrthoDB" id="2426193at2759"/>
<feature type="compositionally biased region" description="Low complexity" evidence="1">
    <location>
        <begin position="674"/>
        <end position="692"/>
    </location>
</feature>
<evidence type="ECO:0000256" key="2">
    <source>
        <dbReference type="SAM" id="Phobius"/>
    </source>
</evidence>
<keyword evidence="2" id="KW-0812">Transmembrane</keyword>
<keyword evidence="4" id="KW-1185">Reference proteome</keyword>
<feature type="region of interest" description="Disordered" evidence="1">
    <location>
        <begin position="188"/>
        <end position="210"/>
    </location>
</feature>
<evidence type="ECO:0000313" key="4">
    <source>
        <dbReference type="Proteomes" id="UP000726737"/>
    </source>
</evidence>
<feature type="region of interest" description="Disordered" evidence="1">
    <location>
        <begin position="143"/>
        <end position="164"/>
    </location>
</feature>
<sequence length="784" mass="85028">MAHIAPLHIAIPQSSLVDPSNSDSPSSPDYFQPKEESSYSFTRNGTQYLASPSSMTDSAPMMTPVPYKLQSVLGVNAAGAEDRKKMSEFEFPAAGTKRVESTLQSYLNHPFMQLRQQRLQEQQEQLKSKEQQPPQTYASKYASYTNSSQTKLQVSPSPASDDKKMGLYGYQKPSTTSALSAIEKEKMAPRCPSNRDSMVSPPPPYLSSDHGDAAACPLNLSPSSPSGPIITSASLVATRNKRNSLPASVAPASIALNPSSTSLPVARTARELKRHSLPVTSSAKGPQWPSAMTMTMAAVTRPKLAKTMPPQAIPILYSGAAGEPKSPLSTVSSPAVFTPRTSRIMEKSELETLYDFKAGHRSSLLNGTRTRSLNLAGIQHPRASAREQFPGYWEDAKHHRMHWMVYAFGPMAVGSLIWAFMMPALLIWAAALPGVLVLALGTQYGGYRWRRRKHYKQQLRERQPSATALSSMRAASAALTHSRSSSTMVMAPNANFIGGIAVKGHGATAHAGHARRPSHSSMHTSVGSISNESFLEPHRPTSPHNSTSQVHRQYYQASSPRSTTSPSVTHFAEGYSHYPPQSPSPEYRLSWQDHQSLRAGSPLQVQIQSQNRSSRTTQRQGSSSSTASSETVSSSSTASEMNTDRNFVGRRNSARDTLMLNIEPKSPVDPAVRSQLPSSASSSPPSSPCMSPLETSMLPPPPAYVSRKCEEMMLTKMASLRGRTMSMGGDMKGAKNVSSFPAGEELCESVTLSEKAQKILSLPEIAPMGDLASEFAIDFGAYQY</sequence>
<accession>A0A9P6Q391</accession>
<keyword evidence="2" id="KW-0472">Membrane</keyword>
<feature type="compositionally biased region" description="Polar residues" evidence="1">
    <location>
        <begin position="542"/>
        <end position="557"/>
    </location>
</feature>
<feature type="compositionally biased region" description="Polar residues" evidence="1">
    <location>
        <begin position="143"/>
        <end position="158"/>
    </location>
</feature>
<feature type="region of interest" description="Disordered" evidence="1">
    <location>
        <begin position="600"/>
        <end position="695"/>
    </location>
</feature>
<evidence type="ECO:0000313" key="3">
    <source>
        <dbReference type="EMBL" id="KAG0257722.1"/>
    </source>
</evidence>
<dbReference type="Proteomes" id="UP000726737">
    <property type="component" value="Unassembled WGS sequence"/>
</dbReference>
<comment type="caution">
    <text evidence="3">The sequence shown here is derived from an EMBL/GenBank/DDBJ whole genome shotgun (WGS) entry which is preliminary data.</text>
</comment>
<feature type="compositionally biased region" description="Low complexity" evidence="1">
    <location>
        <begin position="14"/>
        <end position="29"/>
    </location>
</feature>
<name>A0A9P6Q391_9FUNG</name>
<keyword evidence="2" id="KW-1133">Transmembrane helix</keyword>
<feature type="region of interest" description="Disordered" evidence="1">
    <location>
        <begin position="507"/>
        <end position="588"/>
    </location>
</feature>